<evidence type="ECO:0000313" key="1">
    <source>
        <dbReference type="EMBL" id="HIQ83159.1"/>
    </source>
</evidence>
<accession>A0A9D0ZPN5</accession>
<reference evidence="1" key="1">
    <citation type="submission" date="2020-10" db="EMBL/GenBank/DDBJ databases">
        <authorList>
            <person name="Gilroy R."/>
        </authorList>
    </citation>
    <scope>NUCLEOTIDE SEQUENCE</scope>
    <source>
        <strain evidence="1">ChiSjej6B24-2974</strain>
    </source>
</reference>
<evidence type="ECO:0000313" key="2">
    <source>
        <dbReference type="Proteomes" id="UP000824260"/>
    </source>
</evidence>
<proteinExistence type="predicted"/>
<comment type="caution">
    <text evidence="1">The sequence shown here is derived from an EMBL/GenBank/DDBJ whole genome shotgun (WGS) entry which is preliminary data.</text>
</comment>
<name>A0A9D0ZPN5_9FIRM</name>
<protein>
    <submittedName>
        <fullName evidence="1">Uncharacterized protein</fullName>
    </submittedName>
</protein>
<dbReference type="AlphaFoldDB" id="A0A9D0ZPN5"/>
<reference evidence="1" key="2">
    <citation type="journal article" date="2021" name="PeerJ">
        <title>Extensive microbial diversity within the chicken gut microbiome revealed by metagenomics and culture.</title>
        <authorList>
            <person name="Gilroy R."/>
            <person name="Ravi A."/>
            <person name="Getino M."/>
            <person name="Pursley I."/>
            <person name="Horton D.L."/>
            <person name="Alikhan N.F."/>
            <person name="Baker D."/>
            <person name="Gharbi K."/>
            <person name="Hall N."/>
            <person name="Watson M."/>
            <person name="Adriaenssens E.M."/>
            <person name="Foster-Nyarko E."/>
            <person name="Jarju S."/>
            <person name="Secka A."/>
            <person name="Antonio M."/>
            <person name="Oren A."/>
            <person name="Chaudhuri R.R."/>
            <person name="La Ragione R."/>
            <person name="Hildebrand F."/>
            <person name="Pallen M.J."/>
        </authorList>
    </citation>
    <scope>NUCLEOTIDE SEQUENCE</scope>
    <source>
        <strain evidence="1">ChiSjej6B24-2974</strain>
    </source>
</reference>
<organism evidence="1 2">
    <name type="scientific">Candidatus Pullichristensenella stercorigallinarum</name>
    <dbReference type="NCBI Taxonomy" id="2840909"/>
    <lineage>
        <taxon>Bacteria</taxon>
        <taxon>Bacillati</taxon>
        <taxon>Bacillota</taxon>
        <taxon>Clostridia</taxon>
        <taxon>Candidatus Pullichristensenella</taxon>
    </lineage>
</organism>
<sequence>MSRKYAAVCVRADGQEKERLQEAWKEALNAGDPAMTGDVVRFSEKMGAPADKKQAALMRLFANAYRAAMAGGGHVLERQGFFSFYDSRLSFENVESTALRLSTRIDAPLLFAAVYDDDVYIFGICERGTVLGKSIAGEGCASYGQQPQDMEARAWAAFFSGGEAAVLAGLRGEALEKKLEALLGFALERR</sequence>
<gene>
    <name evidence="1" type="ORF">IAA52_08650</name>
</gene>
<dbReference type="Proteomes" id="UP000824260">
    <property type="component" value="Unassembled WGS sequence"/>
</dbReference>
<dbReference type="EMBL" id="DVFZ01000085">
    <property type="protein sequence ID" value="HIQ83159.1"/>
    <property type="molecule type" value="Genomic_DNA"/>
</dbReference>